<dbReference type="EMBL" id="LR134238">
    <property type="protein sequence ID" value="VED06531.1"/>
    <property type="molecule type" value="Genomic_DNA"/>
</dbReference>
<accession>A0A3S4NN13</accession>
<evidence type="ECO:0000313" key="2">
    <source>
        <dbReference type="Proteomes" id="UP000271797"/>
    </source>
</evidence>
<name>A0A3S4NN13_ECOLX</name>
<protein>
    <submittedName>
        <fullName evidence="1">TPR repeat-containing protein</fullName>
    </submittedName>
</protein>
<evidence type="ECO:0000313" key="1">
    <source>
        <dbReference type="EMBL" id="VED06531.1"/>
    </source>
</evidence>
<dbReference type="AlphaFoldDB" id="A0A3S4NN13"/>
<organism evidence="1 2">
    <name type="scientific">Escherichia coli</name>
    <dbReference type="NCBI Taxonomy" id="562"/>
    <lineage>
        <taxon>Bacteria</taxon>
        <taxon>Pseudomonadati</taxon>
        <taxon>Pseudomonadota</taxon>
        <taxon>Gammaproteobacteria</taxon>
        <taxon>Enterobacterales</taxon>
        <taxon>Enterobacteriaceae</taxon>
        <taxon>Escherichia</taxon>
    </lineage>
</organism>
<proteinExistence type="predicted"/>
<gene>
    <name evidence="1" type="ORF">NCTC9044_00301</name>
</gene>
<reference evidence="1 2" key="1">
    <citation type="submission" date="2018-12" db="EMBL/GenBank/DDBJ databases">
        <authorList>
            <consortium name="Pathogen Informatics"/>
        </authorList>
    </citation>
    <scope>NUCLEOTIDE SEQUENCE [LARGE SCALE GENOMIC DNA]</scope>
    <source>
        <strain evidence="1 2">NCTC9044</strain>
    </source>
</reference>
<sequence length="175" mass="19982">MVVRGNARLQREKLLRDYPLNATLWWLNWFDGRSESAFAQWRGLCQGRDVNALVTAGQLINWGMPTLAAEMLNALDCQRTLPLYLQASLLPKAERGELVAKAIDVFPQFVRFPNTLEEVAALESIEECWFAPSFTGLLLLQQAQLQQSHYFMATLRRDVARVCRWLARVGDPCVE</sequence>
<dbReference type="Proteomes" id="UP000271797">
    <property type="component" value="Chromosome"/>
</dbReference>